<feature type="transmembrane region" description="Helical" evidence="6">
    <location>
        <begin position="130"/>
        <end position="149"/>
    </location>
</feature>
<dbReference type="InterPro" id="IPR036259">
    <property type="entry name" value="MFS_trans_sf"/>
</dbReference>
<evidence type="ECO:0000259" key="7">
    <source>
        <dbReference type="PROSITE" id="PS50850"/>
    </source>
</evidence>
<keyword evidence="5 6" id="KW-0472">Membrane</keyword>
<keyword evidence="3 6" id="KW-0812">Transmembrane</keyword>
<feature type="transmembrane region" description="Helical" evidence="6">
    <location>
        <begin position="65"/>
        <end position="88"/>
    </location>
</feature>
<name>A0A438MYV3_EXOME</name>
<dbReference type="AlphaFoldDB" id="A0A438MYV3"/>
<evidence type="ECO:0000313" key="9">
    <source>
        <dbReference type="Proteomes" id="UP000288859"/>
    </source>
</evidence>
<comment type="caution">
    <text evidence="8">The sequence shown here is derived from an EMBL/GenBank/DDBJ whole genome shotgun (WGS) entry which is preliminary data.</text>
</comment>
<feature type="transmembrane region" description="Helical" evidence="6">
    <location>
        <begin position="361"/>
        <end position="383"/>
    </location>
</feature>
<keyword evidence="4 6" id="KW-1133">Transmembrane helix</keyword>
<feature type="transmembrane region" description="Helical" evidence="6">
    <location>
        <begin position="100"/>
        <end position="118"/>
    </location>
</feature>
<feature type="transmembrane region" description="Helical" evidence="6">
    <location>
        <begin position="395"/>
        <end position="415"/>
    </location>
</feature>
<evidence type="ECO:0000256" key="2">
    <source>
        <dbReference type="ARBA" id="ARBA00022448"/>
    </source>
</evidence>
<dbReference type="PANTHER" id="PTHR43791">
    <property type="entry name" value="PERMEASE-RELATED"/>
    <property type="match status" value="1"/>
</dbReference>
<dbReference type="EMBL" id="NAJM01000041">
    <property type="protein sequence ID" value="RVX68135.1"/>
    <property type="molecule type" value="Genomic_DNA"/>
</dbReference>
<dbReference type="OrthoDB" id="189997at2759"/>
<keyword evidence="2" id="KW-0813">Transport</keyword>
<accession>A0A438MYV3</accession>
<feature type="transmembrane region" description="Helical" evidence="6">
    <location>
        <begin position="298"/>
        <end position="322"/>
    </location>
</feature>
<feature type="transmembrane region" description="Helical" evidence="6">
    <location>
        <begin position="427"/>
        <end position="446"/>
    </location>
</feature>
<dbReference type="SUPFAM" id="SSF103473">
    <property type="entry name" value="MFS general substrate transporter"/>
    <property type="match status" value="1"/>
</dbReference>
<feature type="transmembrane region" description="Helical" evidence="6">
    <location>
        <begin position="458"/>
        <end position="477"/>
    </location>
</feature>
<evidence type="ECO:0000256" key="6">
    <source>
        <dbReference type="SAM" id="Phobius"/>
    </source>
</evidence>
<evidence type="ECO:0000256" key="5">
    <source>
        <dbReference type="ARBA" id="ARBA00023136"/>
    </source>
</evidence>
<dbReference type="GO" id="GO:0016020">
    <property type="term" value="C:membrane"/>
    <property type="evidence" value="ECO:0007669"/>
    <property type="project" value="UniProtKB-SubCell"/>
</dbReference>
<evidence type="ECO:0000256" key="3">
    <source>
        <dbReference type="ARBA" id="ARBA00022692"/>
    </source>
</evidence>
<dbReference type="Pfam" id="PF07690">
    <property type="entry name" value="MFS_1"/>
    <property type="match status" value="1"/>
</dbReference>
<organism evidence="8 9">
    <name type="scientific">Exophiala mesophila</name>
    <name type="common">Black yeast-like fungus</name>
    <dbReference type="NCBI Taxonomy" id="212818"/>
    <lineage>
        <taxon>Eukaryota</taxon>
        <taxon>Fungi</taxon>
        <taxon>Dikarya</taxon>
        <taxon>Ascomycota</taxon>
        <taxon>Pezizomycotina</taxon>
        <taxon>Eurotiomycetes</taxon>
        <taxon>Chaetothyriomycetidae</taxon>
        <taxon>Chaetothyriales</taxon>
        <taxon>Herpotrichiellaceae</taxon>
        <taxon>Exophiala</taxon>
    </lineage>
</organism>
<sequence>MDNKEMATTKADADSVGPSEQFANEKGAVTVSEGADQALAFTQGETVTYDEATNVRVRRKIDRHLIPWMFFTFMVQYFDKTLLSYASVMGLIQDTNLTSGQYAWCGSIFYFGYLVFVYPHNRLMQRLPLARYLSSVVFIWGVVLGLNAACNNFAGLMVGRFVLGALEGAVTAGFVLITARWYSRDEHATRTAFWYIGNAVAQVGGAAFAYGIAAGFLGNDSITFAGWRVLFILSGGLTCIFGIFMFIYFPESPLTAKWLDDFERRVAIERLRVNQQGIGSKVFKWPQFREAFTDPRTWLCCLFCIFWLIPSGGLTTFFALLIQGYGFDAKTTLLLSMPSGLTQVITNLGFPYLAGKFKNRMLAASLAVLLSVFSIALMTGLSSHGPTAYRYGQLVAYYIILGNSPSPLILILSVVSTNAAGYTKKTTVNAMVLIAYCVGFLIGPQTFRDPPYYTKAKYTILGVYLASLVCILGLWWINWRENKKRDREAADLPPQPAGQEFADLTDKENKYFRYAL</sequence>
<dbReference type="GO" id="GO:0022857">
    <property type="term" value="F:transmembrane transporter activity"/>
    <property type="evidence" value="ECO:0007669"/>
    <property type="project" value="InterPro"/>
</dbReference>
<dbReference type="InterPro" id="IPR011701">
    <property type="entry name" value="MFS"/>
</dbReference>
<dbReference type="VEuPathDB" id="FungiDB:PV10_08585"/>
<protein>
    <recommendedName>
        <fullName evidence="7">Major facilitator superfamily (MFS) profile domain-containing protein</fullName>
    </recommendedName>
</protein>
<evidence type="ECO:0000313" key="8">
    <source>
        <dbReference type="EMBL" id="RVX68135.1"/>
    </source>
</evidence>
<evidence type="ECO:0000256" key="1">
    <source>
        <dbReference type="ARBA" id="ARBA00004141"/>
    </source>
</evidence>
<dbReference type="PROSITE" id="PS50850">
    <property type="entry name" value="MFS"/>
    <property type="match status" value="1"/>
</dbReference>
<feature type="transmembrane region" description="Helical" evidence="6">
    <location>
        <begin position="229"/>
        <end position="249"/>
    </location>
</feature>
<dbReference type="InterPro" id="IPR020846">
    <property type="entry name" value="MFS_dom"/>
</dbReference>
<feature type="transmembrane region" description="Helical" evidence="6">
    <location>
        <begin position="161"/>
        <end position="182"/>
    </location>
</feature>
<dbReference type="Gene3D" id="1.20.1250.20">
    <property type="entry name" value="MFS general substrate transporter like domains"/>
    <property type="match status" value="2"/>
</dbReference>
<reference evidence="8 9" key="1">
    <citation type="submission" date="2017-03" db="EMBL/GenBank/DDBJ databases">
        <title>Genomes of endolithic fungi from Antarctica.</title>
        <authorList>
            <person name="Coleine C."/>
            <person name="Masonjones S."/>
            <person name="Stajich J.E."/>
        </authorList>
    </citation>
    <scope>NUCLEOTIDE SEQUENCE [LARGE SCALE GENOMIC DNA]</scope>
    <source>
        <strain evidence="8 9">CCFEE 6314</strain>
    </source>
</reference>
<feature type="domain" description="Major facilitator superfamily (MFS) profile" evidence="7">
    <location>
        <begin position="65"/>
        <end position="485"/>
    </location>
</feature>
<dbReference type="PANTHER" id="PTHR43791:SF1">
    <property type="entry name" value="ALLANTOATE PERMEASE"/>
    <property type="match status" value="1"/>
</dbReference>
<feature type="transmembrane region" description="Helical" evidence="6">
    <location>
        <begin position="334"/>
        <end position="354"/>
    </location>
</feature>
<evidence type="ECO:0000256" key="4">
    <source>
        <dbReference type="ARBA" id="ARBA00022989"/>
    </source>
</evidence>
<comment type="subcellular location">
    <subcellularLocation>
        <location evidence="1">Membrane</location>
        <topology evidence="1">Multi-pass membrane protein</topology>
    </subcellularLocation>
</comment>
<proteinExistence type="predicted"/>
<gene>
    <name evidence="8" type="ORF">B0A52_08276</name>
</gene>
<dbReference type="Proteomes" id="UP000288859">
    <property type="component" value="Unassembled WGS sequence"/>
</dbReference>
<feature type="transmembrane region" description="Helical" evidence="6">
    <location>
        <begin position="194"/>
        <end position="217"/>
    </location>
</feature>